<evidence type="ECO:0000313" key="1">
    <source>
        <dbReference type="EnsemblPlants" id="MELO3C028349.2.1"/>
    </source>
</evidence>
<sequence length="59" mass="6586">MCAYSVLNNRAVQNVADETSTLYSTELDMVIVEYCDFLGRSHIWTGRNDPVTTQLSGLS</sequence>
<name>A0A9I9E3Y3_CUCME</name>
<dbReference type="Gramene" id="MELO3C028349.2.1">
    <property type="protein sequence ID" value="MELO3C028349.2.1"/>
    <property type="gene ID" value="MELO3C028349.2"/>
</dbReference>
<proteinExistence type="predicted"/>
<protein>
    <submittedName>
        <fullName evidence="1">Uncharacterized protein</fullName>
    </submittedName>
</protein>
<dbReference type="EnsemblPlants" id="MELO3C028349.2.1">
    <property type="protein sequence ID" value="MELO3C028349.2.1"/>
    <property type="gene ID" value="MELO3C028349.2"/>
</dbReference>
<reference evidence="1" key="1">
    <citation type="submission" date="2023-03" db="UniProtKB">
        <authorList>
            <consortium name="EnsemblPlants"/>
        </authorList>
    </citation>
    <scope>IDENTIFICATION</scope>
</reference>
<organism evidence="1">
    <name type="scientific">Cucumis melo</name>
    <name type="common">Muskmelon</name>
    <dbReference type="NCBI Taxonomy" id="3656"/>
    <lineage>
        <taxon>Eukaryota</taxon>
        <taxon>Viridiplantae</taxon>
        <taxon>Streptophyta</taxon>
        <taxon>Embryophyta</taxon>
        <taxon>Tracheophyta</taxon>
        <taxon>Spermatophyta</taxon>
        <taxon>Magnoliopsida</taxon>
        <taxon>eudicotyledons</taxon>
        <taxon>Gunneridae</taxon>
        <taxon>Pentapetalae</taxon>
        <taxon>rosids</taxon>
        <taxon>fabids</taxon>
        <taxon>Cucurbitales</taxon>
        <taxon>Cucurbitaceae</taxon>
        <taxon>Benincaseae</taxon>
        <taxon>Cucumis</taxon>
    </lineage>
</organism>
<dbReference type="AlphaFoldDB" id="A0A9I9E3Y3"/>
<accession>A0A9I9E3Y3</accession>